<sequence>MKFTPFRTILKDGQSILLREVTPADRHLLEIGYAQLSSRSRYFRFLAARHDLTPSELDKFTARNGDDHVAIGALTQGTFIPRPIGIARYVRFPDQPHMAEIAITILDAVQRQGLGSLLLKALSTHAACCGISEFYALVHRDNVGMLGLLERFGGSVSTPDEEEIEISLPVSNRSLQLTQSAGDATASAETRHDLKSRLKTSGFVGADQSISVWLDDGGAIV</sequence>
<dbReference type="InterPro" id="IPR016181">
    <property type="entry name" value="Acyl_CoA_acyltransferase"/>
</dbReference>
<feature type="domain" description="N-acetyltransferase" evidence="1">
    <location>
        <begin position="16"/>
        <end position="171"/>
    </location>
</feature>
<evidence type="ECO:0000259" key="1">
    <source>
        <dbReference type="PROSITE" id="PS51186"/>
    </source>
</evidence>
<evidence type="ECO:0000313" key="3">
    <source>
        <dbReference type="Proteomes" id="UP000284407"/>
    </source>
</evidence>
<dbReference type="AlphaFoldDB" id="A0A420DJA3"/>
<dbReference type="Gene3D" id="3.40.630.30">
    <property type="match status" value="1"/>
</dbReference>
<dbReference type="InterPro" id="IPR000182">
    <property type="entry name" value="GNAT_dom"/>
</dbReference>
<accession>A0A420DJA3</accession>
<dbReference type="RefSeq" id="WP_025061671.1">
    <property type="nucleotide sequence ID" value="NZ_RAQK01000002.1"/>
</dbReference>
<gene>
    <name evidence="2" type="ORF">C8N30_3413</name>
</gene>
<dbReference type="EMBL" id="RAQK01000002">
    <property type="protein sequence ID" value="RKE94292.1"/>
    <property type="molecule type" value="Genomic_DNA"/>
</dbReference>
<evidence type="ECO:0000313" key="2">
    <source>
        <dbReference type="EMBL" id="RKE94292.1"/>
    </source>
</evidence>
<dbReference type="CDD" id="cd04301">
    <property type="entry name" value="NAT_SF"/>
    <property type="match status" value="1"/>
</dbReference>
<keyword evidence="2" id="KW-0808">Transferase</keyword>
<comment type="caution">
    <text evidence="2">The sequence shown here is derived from an EMBL/GenBank/DDBJ whole genome shotgun (WGS) entry which is preliminary data.</text>
</comment>
<proteinExistence type="predicted"/>
<reference evidence="2 3" key="1">
    <citation type="submission" date="2018-09" db="EMBL/GenBank/DDBJ databases">
        <title>Genomic Encyclopedia of Archaeal and Bacterial Type Strains, Phase II (KMG-II): from individual species to whole genera.</title>
        <authorList>
            <person name="Goeker M."/>
        </authorList>
    </citation>
    <scope>NUCLEOTIDE SEQUENCE [LARGE SCALE GENOMIC DNA]</scope>
    <source>
        <strain evidence="2 3">DSM 11458</strain>
    </source>
</reference>
<dbReference type="Proteomes" id="UP000284407">
    <property type="component" value="Unassembled WGS sequence"/>
</dbReference>
<keyword evidence="3" id="KW-1185">Reference proteome</keyword>
<organism evidence="2 3">
    <name type="scientific">Sulfitobacter guttiformis</name>
    <dbReference type="NCBI Taxonomy" id="74349"/>
    <lineage>
        <taxon>Bacteria</taxon>
        <taxon>Pseudomonadati</taxon>
        <taxon>Pseudomonadota</taxon>
        <taxon>Alphaproteobacteria</taxon>
        <taxon>Rhodobacterales</taxon>
        <taxon>Roseobacteraceae</taxon>
        <taxon>Sulfitobacter</taxon>
    </lineage>
</organism>
<dbReference type="PROSITE" id="PS51186">
    <property type="entry name" value="GNAT"/>
    <property type="match status" value="1"/>
</dbReference>
<dbReference type="SUPFAM" id="SSF55729">
    <property type="entry name" value="Acyl-CoA N-acyltransferases (Nat)"/>
    <property type="match status" value="1"/>
</dbReference>
<dbReference type="GO" id="GO:0016747">
    <property type="term" value="F:acyltransferase activity, transferring groups other than amino-acyl groups"/>
    <property type="evidence" value="ECO:0007669"/>
    <property type="project" value="InterPro"/>
</dbReference>
<dbReference type="Pfam" id="PF00583">
    <property type="entry name" value="Acetyltransf_1"/>
    <property type="match status" value="1"/>
</dbReference>
<dbReference type="OrthoDB" id="9807426at2"/>
<dbReference type="STRING" id="1443111.Z949_1065"/>
<protein>
    <submittedName>
        <fullName evidence="2">RimJ/RimL family protein N-acetyltransferase</fullName>
    </submittedName>
</protein>
<name>A0A420DJA3_9RHOB</name>